<keyword evidence="2 7" id="KW-0813">Transport</keyword>
<proteinExistence type="inferred from homology"/>
<evidence type="ECO:0000313" key="9">
    <source>
        <dbReference type="EMBL" id="MBB3175044.1"/>
    </source>
</evidence>
<comment type="caution">
    <text evidence="9">The sequence shown here is derived from an EMBL/GenBank/DDBJ whole genome shotgun (WGS) entry which is preliminary data.</text>
</comment>
<comment type="similarity">
    <text evidence="7">Belongs to the binding-protein-dependent transport system permease family.</text>
</comment>
<dbReference type="Gene3D" id="1.10.3720.10">
    <property type="entry name" value="MetI-like"/>
    <property type="match status" value="1"/>
</dbReference>
<dbReference type="Pfam" id="PF00528">
    <property type="entry name" value="BPD_transp_1"/>
    <property type="match status" value="1"/>
</dbReference>
<dbReference type="CDD" id="cd06261">
    <property type="entry name" value="TM_PBP2"/>
    <property type="match status" value="1"/>
</dbReference>
<dbReference type="PROSITE" id="PS50928">
    <property type="entry name" value="ABC_TM1"/>
    <property type="match status" value="1"/>
</dbReference>
<dbReference type="SUPFAM" id="SSF161098">
    <property type="entry name" value="MetI-like"/>
    <property type="match status" value="1"/>
</dbReference>
<feature type="transmembrane region" description="Helical" evidence="7">
    <location>
        <begin position="12"/>
        <end position="35"/>
    </location>
</feature>
<evidence type="ECO:0000256" key="7">
    <source>
        <dbReference type="RuleBase" id="RU363032"/>
    </source>
</evidence>
<evidence type="ECO:0000256" key="5">
    <source>
        <dbReference type="ARBA" id="ARBA00022989"/>
    </source>
</evidence>
<feature type="transmembrane region" description="Helical" evidence="7">
    <location>
        <begin position="47"/>
        <end position="69"/>
    </location>
</feature>
<reference evidence="9 10" key="1">
    <citation type="submission" date="2020-08" db="EMBL/GenBank/DDBJ databases">
        <title>Genomic Encyclopedia of Type Strains, Phase III (KMG-III): the genomes of soil and plant-associated and newly described type strains.</title>
        <authorList>
            <person name="Whitman W."/>
        </authorList>
    </citation>
    <scope>NUCLEOTIDE SEQUENCE [LARGE SCALE GENOMIC DNA]</scope>
    <source>
        <strain evidence="9 10">CECT 8088</strain>
    </source>
</reference>
<feature type="transmembrane region" description="Helical" evidence="7">
    <location>
        <begin position="133"/>
        <end position="158"/>
    </location>
</feature>
<evidence type="ECO:0000256" key="1">
    <source>
        <dbReference type="ARBA" id="ARBA00004651"/>
    </source>
</evidence>
<keyword evidence="10" id="KW-1185">Reference proteome</keyword>
<evidence type="ECO:0000256" key="2">
    <source>
        <dbReference type="ARBA" id="ARBA00022448"/>
    </source>
</evidence>
<dbReference type="InterPro" id="IPR000515">
    <property type="entry name" value="MetI-like"/>
</dbReference>
<keyword evidence="3" id="KW-1003">Cell membrane</keyword>
<dbReference type="PANTHER" id="PTHR30183:SF3">
    <property type="entry name" value="MOLYBDENUM TRANSPORT SYSTEM PERMEASE PROTEIN MODB"/>
    <property type="match status" value="1"/>
</dbReference>
<sequence>MDTPLASVVWLTLQVAAGGVALALPFALACAICLSGPRRVWRVGLDALVHLPLVLPPVVVGWGLLVVFGTHGPLGAPLARIGLPLVFTRAGAILATAVMILPLITRAIRLSLDGLDPGLLAAARTLGAAPLDAWFCVVLPLASPGILAGAVIGFAAALGEFGAVITFAANIPGQTQTLPLAIYTALQDPEGDAVAARLALVAAALAVGLLLVAGRLESWLRRRVNG</sequence>
<organism evidence="9 10">
    <name type="scientific">Endobacter medicaginis</name>
    <dbReference type="NCBI Taxonomy" id="1181271"/>
    <lineage>
        <taxon>Bacteria</taxon>
        <taxon>Pseudomonadati</taxon>
        <taxon>Pseudomonadota</taxon>
        <taxon>Alphaproteobacteria</taxon>
        <taxon>Acetobacterales</taxon>
        <taxon>Acetobacteraceae</taxon>
        <taxon>Endobacter</taxon>
    </lineage>
</organism>
<dbReference type="InterPro" id="IPR035906">
    <property type="entry name" value="MetI-like_sf"/>
</dbReference>
<gene>
    <name evidence="9" type="ORF">FHR90_002891</name>
</gene>
<dbReference type="RefSeq" id="WP_183275443.1">
    <property type="nucleotide sequence ID" value="NZ_JACHXV010000016.1"/>
</dbReference>
<dbReference type="GO" id="GO:0055085">
    <property type="term" value="P:transmembrane transport"/>
    <property type="evidence" value="ECO:0007669"/>
    <property type="project" value="InterPro"/>
</dbReference>
<feature type="transmembrane region" description="Helical" evidence="7">
    <location>
        <begin position="81"/>
        <end position="104"/>
    </location>
</feature>
<evidence type="ECO:0000256" key="6">
    <source>
        <dbReference type="ARBA" id="ARBA00023136"/>
    </source>
</evidence>
<keyword evidence="4 7" id="KW-0812">Transmembrane</keyword>
<keyword evidence="6 7" id="KW-0472">Membrane</keyword>
<dbReference type="EMBL" id="JACHXV010000016">
    <property type="protein sequence ID" value="MBB3175044.1"/>
    <property type="molecule type" value="Genomic_DNA"/>
</dbReference>
<evidence type="ECO:0000313" key="10">
    <source>
        <dbReference type="Proteomes" id="UP000557688"/>
    </source>
</evidence>
<dbReference type="Proteomes" id="UP000557688">
    <property type="component" value="Unassembled WGS sequence"/>
</dbReference>
<keyword evidence="5 7" id="KW-1133">Transmembrane helix</keyword>
<dbReference type="PANTHER" id="PTHR30183">
    <property type="entry name" value="MOLYBDENUM TRANSPORT SYSTEM PERMEASE PROTEIN MODB"/>
    <property type="match status" value="1"/>
</dbReference>
<comment type="subcellular location">
    <subcellularLocation>
        <location evidence="1 7">Cell membrane</location>
        <topology evidence="1 7">Multi-pass membrane protein</topology>
    </subcellularLocation>
</comment>
<feature type="domain" description="ABC transmembrane type-1" evidence="8">
    <location>
        <begin position="9"/>
        <end position="211"/>
    </location>
</feature>
<accession>A0A839V3I9</accession>
<dbReference type="GO" id="GO:0005886">
    <property type="term" value="C:plasma membrane"/>
    <property type="evidence" value="ECO:0007669"/>
    <property type="project" value="UniProtKB-SubCell"/>
</dbReference>
<evidence type="ECO:0000256" key="3">
    <source>
        <dbReference type="ARBA" id="ARBA00022475"/>
    </source>
</evidence>
<evidence type="ECO:0000259" key="8">
    <source>
        <dbReference type="PROSITE" id="PS50928"/>
    </source>
</evidence>
<name>A0A839V3I9_9PROT</name>
<dbReference type="AlphaFoldDB" id="A0A839V3I9"/>
<feature type="transmembrane region" description="Helical" evidence="7">
    <location>
        <begin position="194"/>
        <end position="213"/>
    </location>
</feature>
<protein>
    <submittedName>
        <fullName evidence="9">Molybdate transport system permease protein</fullName>
    </submittedName>
</protein>
<evidence type="ECO:0000256" key="4">
    <source>
        <dbReference type="ARBA" id="ARBA00022692"/>
    </source>
</evidence>